<name>D7CKL2_SYNLT</name>
<keyword evidence="2" id="KW-1185">Reference proteome</keyword>
<evidence type="ECO:0000313" key="1">
    <source>
        <dbReference type="EMBL" id="ADI01247.1"/>
    </source>
</evidence>
<gene>
    <name evidence="1" type="ordered locus">Slip_0463</name>
</gene>
<dbReference type="Proteomes" id="UP000000378">
    <property type="component" value="Chromosome"/>
</dbReference>
<evidence type="ECO:0000313" key="2">
    <source>
        <dbReference type="Proteomes" id="UP000000378"/>
    </source>
</evidence>
<reference evidence="1 2" key="2">
    <citation type="journal article" date="2010" name="Stand. Genomic Sci.">
        <title>Complete genome sequence of Syntrophothermus lipocalidus type strain (TGB-C1).</title>
        <authorList>
            <person name="Djao O.D."/>
            <person name="Zhang X."/>
            <person name="Lucas S."/>
            <person name="Lapidus A."/>
            <person name="Del Rio T.G."/>
            <person name="Nolan M."/>
            <person name="Tice H."/>
            <person name="Cheng J.F."/>
            <person name="Han C."/>
            <person name="Tapia R."/>
            <person name="Goodwin L."/>
            <person name="Pitluck S."/>
            <person name="Liolios K."/>
            <person name="Ivanova N."/>
            <person name="Mavromatis K."/>
            <person name="Mikhailova N."/>
            <person name="Ovchinnikova G."/>
            <person name="Pati A."/>
            <person name="Brambilla E."/>
            <person name="Chen A."/>
            <person name="Palaniappan K."/>
            <person name="Land M."/>
            <person name="Hauser L."/>
            <person name="Chang Y.J."/>
            <person name="Jeffries C.D."/>
            <person name="Rohde M."/>
            <person name="Sikorski J."/>
            <person name="Spring S."/>
            <person name="Goker M."/>
            <person name="Detter J.C."/>
            <person name="Woyke T."/>
            <person name="Bristow J."/>
            <person name="Eisen J.A."/>
            <person name="Markowitz V."/>
            <person name="Hugenholtz P."/>
            <person name="Kyrpides N.C."/>
            <person name="Klenk H.P."/>
        </authorList>
    </citation>
    <scope>NUCLEOTIDE SEQUENCE [LARGE SCALE GENOMIC DNA]</scope>
    <source>
        <strain evidence="2">DSM 12680 / TGB-C1</strain>
    </source>
</reference>
<accession>D7CKL2</accession>
<protein>
    <submittedName>
        <fullName evidence="1">Uncharacterized protein</fullName>
    </submittedName>
</protein>
<dbReference type="KEGG" id="slp:Slip_0463"/>
<proteinExistence type="predicted"/>
<reference evidence="2" key="1">
    <citation type="journal article" date="2010" name="Stand. Genomic Sci.">
        <title>Complete genome sequence of Syntrophothermus lipocalidus type strain (TGB-C1T).</title>
        <authorList>
            <consortium name="US DOE Joint Genome Institute (JGI-PGF)"/>
            <person name="Djao O."/>
            <person name="Zhang X."/>
            <person name="Lucas S."/>
            <person name="Lapidus A."/>
            <person name="Glavina Del Rio T."/>
            <person name="Nolan M."/>
            <person name="Tice H."/>
            <person name="Cheng J."/>
            <person name="Han C."/>
            <person name="Tapia R."/>
            <person name="Goodwin L."/>
            <person name="Pitluck S."/>
            <person name="Liolios K."/>
            <person name="Ivanova N."/>
            <person name="Mavromatis K."/>
            <person name="Mikhailova N."/>
            <person name="Ovchinnikova G."/>
            <person name="Pati A."/>
            <person name="Brambilla E."/>
            <person name="Chen A."/>
            <person name="Palaniappan K."/>
            <person name="Land M."/>
            <person name="Hauser L."/>
            <person name="Chang Y."/>
            <person name="Jeffries C."/>
            <person name="Rohde M."/>
            <person name="Sikorski J."/>
            <person name="Spring S."/>
            <person name="Goker M."/>
            <person name="Detter J."/>
            <person name="Woyke T."/>
            <person name="Bristow J."/>
            <person name="Eisen J."/>
            <person name="Markowitz V."/>
            <person name="Hugenholtz P."/>
            <person name="Kyrpides N."/>
            <person name="Klenk H."/>
        </authorList>
    </citation>
    <scope>NUCLEOTIDE SEQUENCE [LARGE SCALE GENOMIC DNA]</scope>
    <source>
        <strain evidence="2">DSM 12680 / TGB-C1</strain>
    </source>
</reference>
<sequence length="87" mass="10427">MDVLREALFWERDQVTTRHWMTKERRILYHHKRNSFVFETQGHKIETGILYHRVIIGICMRKSGERTIMNAGIRGLLVIESEQCRPC</sequence>
<dbReference type="AlphaFoldDB" id="D7CKL2"/>
<dbReference type="HOGENOM" id="CLU_2482199_0_0_9"/>
<organism evidence="1 2">
    <name type="scientific">Syntrophothermus lipocalidus (strain DSM 12680 / TGB-C1)</name>
    <dbReference type="NCBI Taxonomy" id="643648"/>
    <lineage>
        <taxon>Bacteria</taxon>
        <taxon>Bacillati</taxon>
        <taxon>Bacillota</taxon>
        <taxon>Clostridia</taxon>
        <taxon>Eubacteriales</taxon>
        <taxon>Syntrophomonadaceae</taxon>
        <taxon>Syntrophothermus</taxon>
    </lineage>
</organism>
<dbReference type="EMBL" id="CP002048">
    <property type="protein sequence ID" value="ADI01247.1"/>
    <property type="molecule type" value="Genomic_DNA"/>
</dbReference>